<comment type="caution">
    <text evidence="1">The sequence shown here is derived from an EMBL/GenBank/DDBJ whole genome shotgun (WGS) entry which is preliminary data.</text>
</comment>
<dbReference type="PANTHER" id="PTHR33428:SF14">
    <property type="entry name" value="CARBOXYLESTERASE TYPE B DOMAIN-CONTAINING PROTEIN"/>
    <property type="match status" value="1"/>
</dbReference>
<dbReference type="PANTHER" id="PTHR33428">
    <property type="entry name" value="CHLOROPHYLLASE-2, CHLOROPLASTIC"/>
    <property type="match status" value="1"/>
</dbReference>
<dbReference type="Gene3D" id="3.40.50.1820">
    <property type="entry name" value="alpha/beta hydrolase"/>
    <property type="match status" value="1"/>
</dbReference>
<evidence type="ECO:0000313" key="1">
    <source>
        <dbReference type="EMBL" id="MDR7322360.1"/>
    </source>
</evidence>
<dbReference type="AlphaFoldDB" id="A0AAE4CRU7"/>
<dbReference type="Pfam" id="PF07224">
    <property type="entry name" value="Chlorophyllase"/>
    <property type="match status" value="1"/>
</dbReference>
<protein>
    <submittedName>
        <fullName evidence="1">Dienelactone hydrolase</fullName>
    </submittedName>
</protein>
<dbReference type="InterPro" id="IPR017395">
    <property type="entry name" value="Chlorophyllase-like"/>
</dbReference>
<reference evidence="1 2" key="1">
    <citation type="submission" date="2023-07" db="EMBL/GenBank/DDBJ databases">
        <title>Sequencing the genomes of 1000 actinobacteria strains.</title>
        <authorList>
            <person name="Klenk H.-P."/>
        </authorList>
    </citation>
    <scope>NUCLEOTIDE SEQUENCE [LARGE SCALE GENOMIC DNA]</scope>
    <source>
        <strain evidence="1 2">DSM 44711</strain>
    </source>
</reference>
<gene>
    <name evidence="1" type="ORF">J2S44_002610</name>
</gene>
<dbReference type="RefSeq" id="WP_310412618.1">
    <property type="nucleotide sequence ID" value="NZ_JAVDYC010000001.1"/>
</dbReference>
<sequence length="283" mass="30117">MTTTTPNTVLTIHPVVLPAPERGDDLQVRISAPASGGDLPVIVFSHGYHQSAIGYGPLVDHWAANGFAVIQPTHLDSLRLGLAPDDPRTPDIWRTRIDDVTRVLDNLDVLEAAIPGRFDRDRIALAGHSWGAQTVGVLLGAGVVGMDVPARDPRISAGVLLAATGTGGDDLTPFAAEHFPFMSPDFTGMTTPALIVAGDKDQSMLSARGPEWFTDVYHLSPAPKTLLTVYGGEHSLGGIAGYAVTETTDENPERVALVQRVTTAYLRGETLPESDDLGRLESK</sequence>
<dbReference type="Proteomes" id="UP001183629">
    <property type="component" value="Unassembled WGS sequence"/>
</dbReference>
<dbReference type="InterPro" id="IPR029058">
    <property type="entry name" value="AB_hydrolase_fold"/>
</dbReference>
<proteinExistence type="predicted"/>
<dbReference type="EMBL" id="JAVDYC010000001">
    <property type="protein sequence ID" value="MDR7322360.1"/>
    <property type="molecule type" value="Genomic_DNA"/>
</dbReference>
<name>A0AAE4CRU7_9ACTN</name>
<dbReference type="SUPFAM" id="SSF53474">
    <property type="entry name" value="alpha/beta-Hydrolases"/>
    <property type="match status" value="1"/>
</dbReference>
<dbReference type="GO" id="GO:0016787">
    <property type="term" value="F:hydrolase activity"/>
    <property type="evidence" value="ECO:0007669"/>
    <property type="project" value="UniProtKB-KW"/>
</dbReference>
<organism evidence="1 2">
    <name type="scientific">Catenuloplanes niger</name>
    <dbReference type="NCBI Taxonomy" id="587534"/>
    <lineage>
        <taxon>Bacteria</taxon>
        <taxon>Bacillati</taxon>
        <taxon>Actinomycetota</taxon>
        <taxon>Actinomycetes</taxon>
        <taxon>Micromonosporales</taxon>
        <taxon>Micromonosporaceae</taxon>
        <taxon>Catenuloplanes</taxon>
    </lineage>
</organism>
<keyword evidence="1" id="KW-0378">Hydrolase</keyword>
<keyword evidence="2" id="KW-1185">Reference proteome</keyword>
<accession>A0AAE4CRU7</accession>
<evidence type="ECO:0000313" key="2">
    <source>
        <dbReference type="Proteomes" id="UP001183629"/>
    </source>
</evidence>